<evidence type="ECO:0000256" key="1">
    <source>
        <dbReference type="ARBA" id="ARBA00022676"/>
    </source>
</evidence>
<gene>
    <name evidence="3" type="ORF">FJ651_02235</name>
</gene>
<dbReference type="GO" id="GO:0016020">
    <property type="term" value="C:membrane"/>
    <property type="evidence" value="ECO:0007669"/>
    <property type="project" value="InterPro"/>
</dbReference>
<dbReference type="PANTHER" id="PTHR11927">
    <property type="entry name" value="GALACTOSIDE 2-L-FUCOSYLTRANSFERASE"/>
    <property type="match status" value="1"/>
</dbReference>
<protein>
    <submittedName>
        <fullName evidence="3">Alpha-1,2-fucosyltransferase</fullName>
    </submittedName>
</protein>
<dbReference type="AlphaFoldDB" id="A0A506PRD3"/>
<dbReference type="CDD" id="cd11301">
    <property type="entry name" value="Fut1_Fut2_like"/>
    <property type="match status" value="1"/>
</dbReference>
<keyword evidence="2 3" id="KW-0808">Transferase</keyword>
<evidence type="ECO:0000313" key="3">
    <source>
        <dbReference type="EMBL" id="TPV35755.1"/>
    </source>
</evidence>
<proteinExistence type="predicted"/>
<dbReference type="InterPro" id="IPR002516">
    <property type="entry name" value="Glyco_trans_11"/>
</dbReference>
<dbReference type="Gene3D" id="3.40.50.11350">
    <property type="match status" value="1"/>
</dbReference>
<dbReference type="GO" id="GO:0008107">
    <property type="term" value="F:galactoside 2-alpha-L-fucosyltransferase activity"/>
    <property type="evidence" value="ECO:0007669"/>
    <property type="project" value="InterPro"/>
</dbReference>
<evidence type="ECO:0000256" key="2">
    <source>
        <dbReference type="ARBA" id="ARBA00022679"/>
    </source>
</evidence>
<keyword evidence="4" id="KW-1185">Reference proteome</keyword>
<accession>A0A506PRD3</accession>
<dbReference type="EMBL" id="VHIQ01000001">
    <property type="protein sequence ID" value="TPV35755.1"/>
    <property type="molecule type" value="Genomic_DNA"/>
</dbReference>
<dbReference type="GO" id="GO:0005975">
    <property type="term" value="P:carbohydrate metabolic process"/>
    <property type="evidence" value="ECO:0007669"/>
    <property type="project" value="InterPro"/>
</dbReference>
<keyword evidence="1 3" id="KW-0328">Glycosyltransferase</keyword>
<sequence length="325" mass="37734">MKLYQKIKNLFRYILFPIYVYKSYISLRNVENHIFKGHQKKFLLKNAVIVKMAGGLTNQMICYMAGRLLADIKKATLIIDTTFYTNTKEGQTSRNLQITNYGIRYDIIIPDSETINFIKSQNNITIYSKGKLKLLNNDIERIKNEVLLHDSVEVNIWASLDIREAATDYAKNNNIFEELTLDYKTFFKNVDYEFLNQIKNSKNPVAIHVRRGDFLTNEGGQSVTLDFYINAINDIESKLSAGAFFVFSDDIDWCKKHLKSEFPIHFADFNDDQNGFKDMYLASQCQHFILTQASTFGHQIVLLSKEHEGRIIIRSSENDKLRNQS</sequence>
<dbReference type="PANTHER" id="PTHR11927:SF9">
    <property type="entry name" value="L-FUCOSYLTRANSFERASE"/>
    <property type="match status" value="1"/>
</dbReference>
<comment type="caution">
    <text evidence="3">The sequence shown here is derived from an EMBL/GenBank/DDBJ whole genome shotgun (WGS) entry which is preliminary data.</text>
</comment>
<reference evidence="3 4" key="1">
    <citation type="submission" date="2019-06" db="EMBL/GenBank/DDBJ databases">
        <title>Flavobacteriaceae Paucihalobacterium erythroidium CWB-1, complete genome.</title>
        <authorList>
            <person name="Wu S."/>
        </authorList>
    </citation>
    <scope>NUCLEOTIDE SEQUENCE [LARGE SCALE GENOMIC DNA]</scope>
    <source>
        <strain evidence="3 4">CWB-1</strain>
    </source>
</reference>
<dbReference type="Proteomes" id="UP000317332">
    <property type="component" value="Unassembled WGS sequence"/>
</dbReference>
<dbReference type="Pfam" id="PF01531">
    <property type="entry name" value="Glyco_transf_11"/>
    <property type="match status" value="1"/>
</dbReference>
<dbReference type="OrthoDB" id="9794601at2"/>
<evidence type="ECO:0000313" key="4">
    <source>
        <dbReference type="Proteomes" id="UP000317332"/>
    </source>
</evidence>
<name>A0A506PRD3_9FLAO</name>
<organism evidence="3 4">
    <name type="scientific">Paucihalobacter ruber</name>
    <dbReference type="NCBI Taxonomy" id="2567861"/>
    <lineage>
        <taxon>Bacteria</taxon>
        <taxon>Pseudomonadati</taxon>
        <taxon>Bacteroidota</taxon>
        <taxon>Flavobacteriia</taxon>
        <taxon>Flavobacteriales</taxon>
        <taxon>Flavobacteriaceae</taxon>
        <taxon>Paucihalobacter</taxon>
    </lineage>
</organism>
<dbReference type="RefSeq" id="WP_140988764.1">
    <property type="nucleotide sequence ID" value="NZ_VHIQ01000001.1"/>
</dbReference>